<sequence>MMLIPFAMSIATVGAAGLPVAPAPIDCGTRLAVTPPSGLPRRLQADDLIETLDIGSFAALEAQTPFAISPDGTNVAVSVRRANVSDNSFCTGIYVIDLKGGTNLVDNGAGAAVMRLENFHGMSGFPTGLPRVITPRWSPDGQSLAFLKFVDGRTEVWKWDAKTGSKRLARAEADILDFRYAASGHAIIFKVLDDQPSKDELDREALSGYHFDDRNIPFNNARPYPPGPARYQFAAIDLANDSVRTASTSEVELLGNSVLPGSRKWAVAIKADQSGVMRLTANRADIVKICKHPHCSDIVGAPWLADGETVRFMRREGWAKDSLAIYEWAIGRSAPKRLFATRDLLLNCAPLARYMLCAREGSNHPRYLDLIDPVAGTSHPLFDPNPGFQSLVPSRIERLHWMNDRGIETFGDLVYPTNFERARRYPMIITQYESSGFLRGGTGDEFPIQLLAQEGYMVLSVQKPRSPYLDAGLSDRDWQRRDLEGFTQRRSILSAIETKVEQLVASGLVDPDKVGITGLSDGSSTVQFAALHSRLFSAGSVSGCCWEPSQTWLLGSAIQAQYREIGWPGSATENPQFWSEISLARNAAQLRFPILFQQADAEYLAALESFTALKAAGKPVDLYIFPDEQHIKLQPLHRANIYRRNIDWFNFWLLGKMPDGDPSAIAEAERWRQMRERLPIAPVPAE</sequence>
<dbReference type="SUPFAM" id="SSF82171">
    <property type="entry name" value="DPP6 N-terminal domain-like"/>
    <property type="match status" value="1"/>
</dbReference>
<evidence type="ECO:0000313" key="3">
    <source>
        <dbReference type="EMBL" id="RSU54895.1"/>
    </source>
</evidence>
<keyword evidence="1" id="KW-0732">Signal</keyword>
<dbReference type="GO" id="GO:0008236">
    <property type="term" value="F:serine-type peptidase activity"/>
    <property type="evidence" value="ECO:0007669"/>
    <property type="project" value="InterPro"/>
</dbReference>
<evidence type="ECO:0000313" key="4">
    <source>
        <dbReference type="Proteomes" id="UP000287401"/>
    </source>
</evidence>
<evidence type="ECO:0000259" key="2">
    <source>
        <dbReference type="Pfam" id="PF00326"/>
    </source>
</evidence>
<feature type="chain" id="PRO_5019446041" evidence="1">
    <location>
        <begin position="16"/>
        <end position="686"/>
    </location>
</feature>
<reference evidence="3 4" key="1">
    <citation type="submission" date="2018-07" db="EMBL/GenBank/DDBJ databases">
        <title>Genomic and Epidemiologic Investigation of an Indolent Hospital Outbreak.</title>
        <authorList>
            <person name="Johnson R.C."/>
            <person name="Deming C."/>
            <person name="Conlan S."/>
            <person name="Zellmer C.J."/>
            <person name="Michelin A.V."/>
            <person name="Lee-Lin S."/>
            <person name="Thomas P.J."/>
            <person name="Park M."/>
            <person name="Weingarten R.A."/>
            <person name="Less J."/>
            <person name="Dekker J.P."/>
            <person name="Frank K.M."/>
            <person name="Musser K.A."/>
            <person name="Mcquiston J.R."/>
            <person name="Henderson D.K."/>
            <person name="Lau A.F."/>
            <person name="Palmore T.N."/>
            <person name="Segre J.A."/>
        </authorList>
    </citation>
    <scope>NUCLEOTIDE SEQUENCE [LARGE SCALE GENOMIC DNA]</scope>
    <source>
        <strain evidence="3 4">SK-NIH.Env6_1116</strain>
    </source>
</reference>
<dbReference type="NCBIfam" id="NF033523">
    <property type="entry name" value="lasso_peptidase"/>
    <property type="match status" value="1"/>
</dbReference>
<proteinExistence type="predicted"/>
<comment type="caution">
    <text evidence="3">The sequence shown here is derived from an EMBL/GenBank/DDBJ whole genome shotgun (WGS) entry which is preliminary data.</text>
</comment>
<organism evidence="3 4">
    <name type="scientific">Sphingobium yanoikuyae</name>
    <name type="common">Sphingomonas yanoikuyae</name>
    <dbReference type="NCBI Taxonomy" id="13690"/>
    <lineage>
        <taxon>Bacteria</taxon>
        <taxon>Pseudomonadati</taxon>
        <taxon>Pseudomonadota</taxon>
        <taxon>Alphaproteobacteria</taxon>
        <taxon>Sphingomonadales</taxon>
        <taxon>Sphingomonadaceae</taxon>
        <taxon>Sphingobium</taxon>
    </lineage>
</organism>
<dbReference type="GO" id="GO:0006508">
    <property type="term" value="P:proteolysis"/>
    <property type="evidence" value="ECO:0007669"/>
    <property type="project" value="InterPro"/>
</dbReference>
<dbReference type="InterPro" id="IPR053536">
    <property type="entry name" value="Lasso_peptide_isopeptidase"/>
</dbReference>
<feature type="signal peptide" evidence="1">
    <location>
        <begin position="1"/>
        <end position="15"/>
    </location>
</feature>
<dbReference type="EMBL" id="QRAL01000025">
    <property type="protein sequence ID" value="RSU54895.1"/>
    <property type="molecule type" value="Genomic_DNA"/>
</dbReference>
<dbReference type="InterPro" id="IPR011042">
    <property type="entry name" value="6-blade_b-propeller_TolB-like"/>
</dbReference>
<dbReference type="Pfam" id="PF00326">
    <property type="entry name" value="Peptidase_S9"/>
    <property type="match status" value="1"/>
</dbReference>
<dbReference type="Gene3D" id="2.120.10.30">
    <property type="entry name" value="TolB, C-terminal domain"/>
    <property type="match status" value="1"/>
</dbReference>
<dbReference type="Proteomes" id="UP000287401">
    <property type="component" value="Unassembled WGS sequence"/>
</dbReference>
<accession>A0A430BQB7</accession>
<dbReference type="InterPro" id="IPR011659">
    <property type="entry name" value="WD40"/>
</dbReference>
<gene>
    <name evidence="3" type="ORF">DAH51_18965</name>
</gene>
<protein>
    <submittedName>
        <fullName evidence="3">Atxe2 family lasso peptide isopeptidase</fullName>
    </submittedName>
</protein>
<dbReference type="SUPFAM" id="SSF53474">
    <property type="entry name" value="alpha/beta-Hydrolases"/>
    <property type="match status" value="1"/>
</dbReference>
<name>A0A430BQB7_SPHYA</name>
<feature type="domain" description="Peptidase S9 prolyl oligopeptidase catalytic" evidence="2">
    <location>
        <begin position="500"/>
        <end position="653"/>
    </location>
</feature>
<evidence type="ECO:0000256" key="1">
    <source>
        <dbReference type="SAM" id="SignalP"/>
    </source>
</evidence>
<dbReference type="AlphaFoldDB" id="A0A430BQB7"/>
<dbReference type="InterPro" id="IPR029058">
    <property type="entry name" value="AB_hydrolase_fold"/>
</dbReference>
<dbReference type="InterPro" id="IPR001375">
    <property type="entry name" value="Peptidase_S9_cat"/>
</dbReference>
<dbReference type="Gene3D" id="3.40.50.1820">
    <property type="entry name" value="alpha/beta hydrolase"/>
    <property type="match status" value="1"/>
</dbReference>
<dbReference type="Pfam" id="PF07676">
    <property type="entry name" value="PD40"/>
    <property type="match status" value="1"/>
</dbReference>